<organism evidence="1">
    <name type="scientific">Prasinoderma singulare</name>
    <dbReference type="NCBI Taxonomy" id="676789"/>
    <lineage>
        <taxon>Eukaryota</taxon>
        <taxon>Viridiplantae</taxon>
        <taxon>Prasinodermophyta</taxon>
        <taxon>Prasinodermophyceae</taxon>
        <taxon>Prasinodermales</taxon>
        <taxon>Prasinodermaceae</taxon>
        <taxon>Prasinoderma</taxon>
    </lineage>
</organism>
<accession>A0A7S3FM90</accession>
<name>A0A7S3FM90_9VIRI</name>
<gene>
    <name evidence="1" type="ORF">PSIN1315_LOCUS13412</name>
</gene>
<reference evidence="1" key="1">
    <citation type="submission" date="2021-01" db="EMBL/GenBank/DDBJ databases">
        <authorList>
            <person name="Corre E."/>
            <person name="Pelletier E."/>
            <person name="Niang G."/>
            <person name="Scheremetjew M."/>
            <person name="Finn R."/>
            <person name="Kale V."/>
            <person name="Holt S."/>
            <person name="Cochrane G."/>
            <person name="Meng A."/>
            <person name="Brown T."/>
            <person name="Cohen L."/>
        </authorList>
    </citation>
    <scope>NUCLEOTIDE SEQUENCE</scope>
    <source>
        <strain evidence="1">RCC927</strain>
    </source>
</reference>
<proteinExistence type="predicted"/>
<evidence type="ECO:0000313" key="1">
    <source>
        <dbReference type="EMBL" id="CAE0151774.1"/>
    </source>
</evidence>
<sequence>MVVDWTGFIGGETSTRFFSADLGGVLQLRITLAGNEVIVPAGDNPAFASAVDYKFTTIAVRLTSLPSPDNGTVQGLSLGYTLSDVHFTSDTISIDPAYSMMLRERLFISS</sequence>
<dbReference type="AlphaFoldDB" id="A0A7S3FM90"/>
<protein>
    <submittedName>
        <fullName evidence="1">Uncharacterized protein</fullName>
    </submittedName>
</protein>
<dbReference type="EMBL" id="HBHY01020956">
    <property type="protein sequence ID" value="CAE0151774.1"/>
    <property type="molecule type" value="Transcribed_RNA"/>
</dbReference>